<dbReference type="InterPro" id="IPR007730">
    <property type="entry name" value="SPOR-like_dom"/>
</dbReference>
<feature type="compositionally biased region" description="Low complexity" evidence="1">
    <location>
        <begin position="108"/>
        <end position="123"/>
    </location>
</feature>
<accession>A0ABV7KWB2</accession>
<feature type="non-terminal residue" evidence="3">
    <location>
        <position position="1"/>
    </location>
</feature>
<sequence length="399" mass="39671">GMQNGLIPLGTPGGGGNGQVPLIAADDGPVKVRPEDRGGITIPDQDKRIYDRLAGSEADPSGEERMLPPPESPLSDMPKAPADGGDGTGTDVVQAPAAPADDGGETLAQAVGAAPAPDGGPLAMQTEPEPTGRGTPVQESTGSETVGSETADAGSEATGGSSADVGTAAADATPGSPDGIEELLSPSRQPVPDPAPQTAPAEAEDAETGPADTDIGDSDTAALREEAPPAPGQEPVLQDDGPAAPAGDEAADDARVAARQPDIDSSAPAPAPEREQLLAPADAGTEGQDTAASDISTTGTAATDAAPAAAAEREMPPGSILLQLAALRDDQGARSEWRRIQGRHSQVLGPMAAHFERVDIPGKGMFTRIQAGPFASAAAAESACASLKAAGQGCFVVRR</sequence>
<name>A0ABV7KWB2_9PROT</name>
<dbReference type="Gene3D" id="3.30.70.1070">
    <property type="entry name" value="Sporulation related repeat"/>
    <property type="match status" value="1"/>
</dbReference>
<feature type="compositionally biased region" description="Low complexity" evidence="1">
    <location>
        <begin position="89"/>
        <end position="101"/>
    </location>
</feature>
<feature type="compositionally biased region" description="Low complexity" evidence="1">
    <location>
        <begin position="239"/>
        <end position="248"/>
    </location>
</feature>
<comment type="caution">
    <text evidence="3">The sequence shown here is derived from an EMBL/GenBank/DDBJ whole genome shotgun (WGS) entry which is preliminary data.</text>
</comment>
<evidence type="ECO:0000256" key="1">
    <source>
        <dbReference type="SAM" id="MobiDB-lite"/>
    </source>
</evidence>
<feature type="domain" description="SPOR" evidence="2">
    <location>
        <begin position="314"/>
        <end position="399"/>
    </location>
</feature>
<dbReference type="Proteomes" id="UP001595528">
    <property type="component" value="Unassembled WGS sequence"/>
</dbReference>
<evidence type="ECO:0000313" key="4">
    <source>
        <dbReference type="Proteomes" id="UP001595528"/>
    </source>
</evidence>
<organism evidence="3 4">
    <name type="scientific">Marinibaculum pumilum</name>
    <dbReference type="NCBI Taxonomy" id="1766165"/>
    <lineage>
        <taxon>Bacteria</taxon>
        <taxon>Pseudomonadati</taxon>
        <taxon>Pseudomonadota</taxon>
        <taxon>Alphaproteobacteria</taxon>
        <taxon>Rhodospirillales</taxon>
        <taxon>Rhodospirillaceae</taxon>
        <taxon>Marinibaculum</taxon>
    </lineage>
</organism>
<protein>
    <submittedName>
        <fullName evidence="3">SPOR domain-containing protein</fullName>
    </submittedName>
</protein>
<feature type="region of interest" description="Disordered" evidence="1">
    <location>
        <begin position="1"/>
        <end position="315"/>
    </location>
</feature>
<keyword evidence="4" id="KW-1185">Reference proteome</keyword>
<dbReference type="PROSITE" id="PS51724">
    <property type="entry name" value="SPOR"/>
    <property type="match status" value="1"/>
</dbReference>
<evidence type="ECO:0000259" key="2">
    <source>
        <dbReference type="PROSITE" id="PS51724"/>
    </source>
</evidence>
<dbReference type="InterPro" id="IPR036680">
    <property type="entry name" value="SPOR-like_sf"/>
</dbReference>
<reference evidence="4" key="1">
    <citation type="journal article" date="2019" name="Int. J. Syst. Evol. Microbiol.">
        <title>The Global Catalogue of Microorganisms (GCM) 10K type strain sequencing project: providing services to taxonomists for standard genome sequencing and annotation.</title>
        <authorList>
            <consortium name="The Broad Institute Genomics Platform"/>
            <consortium name="The Broad Institute Genome Sequencing Center for Infectious Disease"/>
            <person name="Wu L."/>
            <person name="Ma J."/>
        </authorList>
    </citation>
    <scope>NUCLEOTIDE SEQUENCE [LARGE SCALE GENOMIC DNA]</scope>
    <source>
        <strain evidence="4">KCTC 42964</strain>
    </source>
</reference>
<feature type="compositionally biased region" description="Low complexity" evidence="1">
    <location>
        <begin position="1"/>
        <end position="10"/>
    </location>
</feature>
<dbReference type="SUPFAM" id="SSF110997">
    <property type="entry name" value="Sporulation related repeat"/>
    <property type="match status" value="1"/>
</dbReference>
<gene>
    <name evidence="3" type="ORF">ACFOGJ_05435</name>
</gene>
<dbReference type="Pfam" id="PF05036">
    <property type="entry name" value="SPOR"/>
    <property type="match status" value="1"/>
</dbReference>
<proteinExistence type="predicted"/>
<feature type="compositionally biased region" description="Polar residues" evidence="1">
    <location>
        <begin position="137"/>
        <end position="148"/>
    </location>
</feature>
<feature type="compositionally biased region" description="Basic and acidic residues" evidence="1">
    <location>
        <begin position="28"/>
        <end position="51"/>
    </location>
</feature>
<feature type="compositionally biased region" description="Low complexity" evidence="1">
    <location>
        <begin position="289"/>
        <end position="310"/>
    </location>
</feature>
<dbReference type="EMBL" id="JBHRTR010000015">
    <property type="protein sequence ID" value="MFC3226663.1"/>
    <property type="molecule type" value="Genomic_DNA"/>
</dbReference>
<evidence type="ECO:0000313" key="3">
    <source>
        <dbReference type="EMBL" id="MFC3226663.1"/>
    </source>
</evidence>
<dbReference type="RefSeq" id="WP_379898738.1">
    <property type="nucleotide sequence ID" value="NZ_JBHRTR010000015.1"/>
</dbReference>